<organism evidence="3 4">
    <name type="scientific">Spirosoma terrae</name>
    <dbReference type="NCBI Taxonomy" id="1968276"/>
    <lineage>
        <taxon>Bacteria</taxon>
        <taxon>Pseudomonadati</taxon>
        <taxon>Bacteroidota</taxon>
        <taxon>Cytophagia</taxon>
        <taxon>Cytophagales</taxon>
        <taxon>Cytophagaceae</taxon>
        <taxon>Spirosoma</taxon>
    </lineage>
</organism>
<dbReference type="InterPro" id="IPR050640">
    <property type="entry name" value="Bact_2-comp_sensor_kinase"/>
</dbReference>
<dbReference type="PANTHER" id="PTHR34220:SF7">
    <property type="entry name" value="SENSOR HISTIDINE KINASE YPDA"/>
    <property type="match status" value="1"/>
</dbReference>
<sequence length="386" mass="44035">MDQPVRFPLVGQITPRSRWTYVLTMPCFAILFSYLLVGDGYWQNGWTFISATLLNSGLLTATFFTQGKVAEVITRRYPRFEQTLRRVSLTLLAHTVLSALFLGIIAGLYIQLRLFGSSIAYATLLKAYAINLVFIVLSVGIYETFYSLNQWQQIQINKEKLKKENLKGQLQGLKSQVNPHFLFNSLNSLSSLIADEPQRAELFVDQMARVYRYMLQTNRQSTIALSDNSNDDELTTLETELTFIDSYYHLLKTRHGTGLHLDVRVGSQYLHYRLPPLTLQLLVENAVKHNVILASKPLYIEIETLEQGQLRIRNNLQKKTKRADLSRTVSSWAKPEFVSELESTHVGLANIKAKYHLLEQPEPVIEPGPDYFTVTLPLLTKSSTNS</sequence>
<feature type="transmembrane region" description="Helical" evidence="1">
    <location>
        <begin position="118"/>
        <end position="142"/>
    </location>
</feature>
<feature type="transmembrane region" description="Helical" evidence="1">
    <location>
        <begin position="87"/>
        <end position="112"/>
    </location>
</feature>
<feature type="transmembrane region" description="Helical" evidence="1">
    <location>
        <begin position="48"/>
        <end position="66"/>
    </location>
</feature>
<dbReference type="RefSeq" id="WP_163952797.1">
    <property type="nucleotide sequence ID" value="NZ_JAAFZH010000011.1"/>
</dbReference>
<dbReference type="GO" id="GO:0000155">
    <property type="term" value="F:phosphorelay sensor kinase activity"/>
    <property type="evidence" value="ECO:0007669"/>
    <property type="project" value="InterPro"/>
</dbReference>
<keyword evidence="1" id="KW-0812">Transmembrane</keyword>
<dbReference type="PANTHER" id="PTHR34220">
    <property type="entry name" value="SENSOR HISTIDINE KINASE YPDA"/>
    <property type="match status" value="1"/>
</dbReference>
<keyword evidence="4" id="KW-1185">Reference proteome</keyword>
<gene>
    <name evidence="3" type="ORF">GK108_21090</name>
</gene>
<keyword evidence="1" id="KW-1133">Transmembrane helix</keyword>
<evidence type="ECO:0000256" key="1">
    <source>
        <dbReference type="SAM" id="Phobius"/>
    </source>
</evidence>
<feature type="domain" description="Signal transduction histidine kinase internal region" evidence="2">
    <location>
        <begin position="169"/>
        <end position="257"/>
    </location>
</feature>
<evidence type="ECO:0000313" key="3">
    <source>
        <dbReference type="EMBL" id="NDU97393.1"/>
    </source>
</evidence>
<dbReference type="Pfam" id="PF06580">
    <property type="entry name" value="His_kinase"/>
    <property type="match status" value="1"/>
</dbReference>
<evidence type="ECO:0000259" key="2">
    <source>
        <dbReference type="Pfam" id="PF06580"/>
    </source>
</evidence>
<keyword evidence="3" id="KW-0808">Transferase</keyword>
<protein>
    <submittedName>
        <fullName evidence="3">Histidine kinase</fullName>
    </submittedName>
</protein>
<evidence type="ECO:0000313" key="4">
    <source>
        <dbReference type="Proteomes" id="UP000474175"/>
    </source>
</evidence>
<accession>A0A6L9LEV8</accession>
<dbReference type="GO" id="GO:0016020">
    <property type="term" value="C:membrane"/>
    <property type="evidence" value="ECO:0007669"/>
    <property type="project" value="InterPro"/>
</dbReference>
<keyword evidence="3" id="KW-0418">Kinase</keyword>
<keyword evidence="1" id="KW-0472">Membrane</keyword>
<name>A0A6L9LEV8_9BACT</name>
<feature type="transmembrane region" description="Helical" evidence="1">
    <location>
        <begin position="21"/>
        <end position="42"/>
    </location>
</feature>
<dbReference type="EMBL" id="JAAFZH010000011">
    <property type="protein sequence ID" value="NDU97393.1"/>
    <property type="molecule type" value="Genomic_DNA"/>
</dbReference>
<dbReference type="AlphaFoldDB" id="A0A6L9LEV8"/>
<proteinExistence type="predicted"/>
<dbReference type="InterPro" id="IPR010559">
    <property type="entry name" value="Sig_transdc_His_kin_internal"/>
</dbReference>
<comment type="caution">
    <text evidence="3">The sequence shown here is derived from an EMBL/GenBank/DDBJ whole genome shotgun (WGS) entry which is preliminary data.</text>
</comment>
<dbReference type="Proteomes" id="UP000474175">
    <property type="component" value="Unassembled WGS sequence"/>
</dbReference>
<reference evidence="3 4" key="1">
    <citation type="submission" date="2020-02" db="EMBL/GenBank/DDBJ databases">
        <title>Draft genome sequence of two Spirosoma agri KCTC 52727 and Spirosoma terrae KCTC 52035.</title>
        <authorList>
            <person name="Rojas J."/>
            <person name="Ambika Manirajan B."/>
            <person name="Suarez C."/>
            <person name="Ratering S."/>
            <person name="Schnell S."/>
        </authorList>
    </citation>
    <scope>NUCLEOTIDE SEQUENCE [LARGE SCALE GENOMIC DNA]</scope>
    <source>
        <strain evidence="3 4">KCTC 52035</strain>
    </source>
</reference>